<accession>A0A0E9X8L3</accession>
<organism evidence="1">
    <name type="scientific">Anguilla anguilla</name>
    <name type="common">European freshwater eel</name>
    <name type="synonym">Muraena anguilla</name>
    <dbReference type="NCBI Taxonomy" id="7936"/>
    <lineage>
        <taxon>Eukaryota</taxon>
        <taxon>Metazoa</taxon>
        <taxon>Chordata</taxon>
        <taxon>Craniata</taxon>
        <taxon>Vertebrata</taxon>
        <taxon>Euteleostomi</taxon>
        <taxon>Actinopterygii</taxon>
        <taxon>Neopterygii</taxon>
        <taxon>Teleostei</taxon>
        <taxon>Anguilliformes</taxon>
        <taxon>Anguillidae</taxon>
        <taxon>Anguilla</taxon>
    </lineage>
</organism>
<reference evidence="1" key="2">
    <citation type="journal article" date="2015" name="Fish Shellfish Immunol.">
        <title>Early steps in the European eel (Anguilla anguilla)-Vibrio vulnificus interaction in the gills: Role of the RtxA13 toxin.</title>
        <authorList>
            <person name="Callol A."/>
            <person name="Pajuelo D."/>
            <person name="Ebbesson L."/>
            <person name="Teles M."/>
            <person name="MacKenzie S."/>
            <person name="Amaro C."/>
        </authorList>
    </citation>
    <scope>NUCLEOTIDE SEQUENCE</scope>
</reference>
<name>A0A0E9X8L3_ANGAN</name>
<reference evidence="1" key="1">
    <citation type="submission" date="2014-11" db="EMBL/GenBank/DDBJ databases">
        <authorList>
            <person name="Amaro Gonzalez C."/>
        </authorList>
    </citation>
    <scope>NUCLEOTIDE SEQUENCE</scope>
</reference>
<protein>
    <submittedName>
        <fullName evidence="1">Uncharacterized protein</fullName>
    </submittedName>
</protein>
<evidence type="ECO:0000313" key="1">
    <source>
        <dbReference type="EMBL" id="JAH98766.1"/>
    </source>
</evidence>
<dbReference type="EMBL" id="GBXM01009811">
    <property type="protein sequence ID" value="JAH98766.1"/>
    <property type="molecule type" value="Transcribed_RNA"/>
</dbReference>
<sequence>MSTLLLREMMRRHENGCQPIITCWISTHIHNATSMHHNGKRVHISKQRFTK</sequence>
<proteinExistence type="predicted"/>
<dbReference type="AlphaFoldDB" id="A0A0E9X8L3"/>